<gene>
    <name evidence="1" type="ORF">LAZ67_X000603</name>
</gene>
<dbReference type="Proteomes" id="UP001235939">
    <property type="component" value="Chromosome X"/>
</dbReference>
<proteinExistence type="predicted"/>
<dbReference type="PANTHER" id="PTHR46060">
    <property type="entry name" value="MARINER MOS1 TRANSPOSASE-LIKE PROTEIN"/>
    <property type="match status" value="1"/>
</dbReference>
<organism evidence="1 2">
    <name type="scientific">Cordylochernes scorpioides</name>
    <dbReference type="NCBI Taxonomy" id="51811"/>
    <lineage>
        <taxon>Eukaryota</taxon>
        <taxon>Metazoa</taxon>
        <taxon>Ecdysozoa</taxon>
        <taxon>Arthropoda</taxon>
        <taxon>Chelicerata</taxon>
        <taxon>Arachnida</taxon>
        <taxon>Pseudoscorpiones</taxon>
        <taxon>Cheliferoidea</taxon>
        <taxon>Chernetidae</taxon>
        <taxon>Cordylochernes</taxon>
    </lineage>
</organism>
<evidence type="ECO:0008006" key="3">
    <source>
        <dbReference type="Google" id="ProtNLM"/>
    </source>
</evidence>
<keyword evidence="2" id="KW-1185">Reference proteome</keyword>
<protein>
    <recommendedName>
        <fullName evidence="3">Transposase</fullName>
    </recommendedName>
</protein>
<evidence type="ECO:0000313" key="1">
    <source>
        <dbReference type="EMBL" id="UYV83917.1"/>
    </source>
</evidence>
<reference evidence="1 2" key="1">
    <citation type="submission" date="2022-03" db="EMBL/GenBank/DDBJ databases">
        <title>A chromosomal length assembly of Cordylochernes scorpioides.</title>
        <authorList>
            <person name="Zeh D."/>
            <person name="Zeh J."/>
        </authorList>
    </citation>
    <scope>NUCLEOTIDE SEQUENCE [LARGE SCALE GENOMIC DNA]</scope>
    <source>
        <strain evidence="1">IN4F17</strain>
        <tissue evidence="1">Whole Body</tissue>
    </source>
</reference>
<dbReference type="EMBL" id="CP092886">
    <property type="protein sequence ID" value="UYV83917.1"/>
    <property type="molecule type" value="Genomic_DNA"/>
</dbReference>
<dbReference type="Gene3D" id="3.30.420.10">
    <property type="entry name" value="Ribonuclease H-like superfamily/Ribonuclease H"/>
    <property type="match status" value="1"/>
</dbReference>
<dbReference type="InterPro" id="IPR052709">
    <property type="entry name" value="Transposase-MT_Hybrid"/>
</dbReference>
<dbReference type="PANTHER" id="PTHR46060:SF3">
    <property type="entry name" value="PROTEIN GVQW3"/>
    <property type="match status" value="1"/>
</dbReference>
<name>A0ABY6LUA9_9ARAC</name>
<sequence>MHNWTPADTLREPIKGTYWLNGRRDAEFKRGCKLLEDDSREGRAKTATTPETIEKVHDIVLDDRRVKQCLDRFKRNFTDFVRRFFTMDETWVHHYTQQPNSSRGSEYKPVVQRRRKRSRSHLLVKITLTFLTSWMTNSREEAKAQDNAPAHKSVLAMGKLQDLKNDPFYFPDLAPLDFHLFPNLKKLVSGKRFTSN</sequence>
<dbReference type="InterPro" id="IPR036397">
    <property type="entry name" value="RNaseH_sf"/>
</dbReference>
<evidence type="ECO:0000313" key="2">
    <source>
        <dbReference type="Proteomes" id="UP001235939"/>
    </source>
</evidence>
<accession>A0ABY6LUA9</accession>